<dbReference type="InterPro" id="IPR039525">
    <property type="entry name" value="RNF126-like_zinc-ribbon"/>
</dbReference>
<evidence type="ECO:0000256" key="8">
    <source>
        <dbReference type="PROSITE-ProRule" id="PRU00175"/>
    </source>
</evidence>
<dbReference type="Gene3D" id="3.30.40.10">
    <property type="entry name" value="Zinc/RING finger domain, C3HC4 (zinc finger)"/>
    <property type="match status" value="1"/>
</dbReference>
<feature type="compositionally biased region" description="Polar residues" evidence="9">
    <location>
        <begin position="331"/>
        <end position="340"/>
    </location>
</feature>
<dbReference type="Pfam" id="PF14369">
    <property type="entry name" value="Zn_ribbon_19"/>
    <property type="match status" value="1"/>
</dbReference>
<feature type="region of interest" description="Disordered" evidence="9">
    <location>
        <begin position="258"/>
        <end position="288"/>
    </location>
</feature>
<evidence type="ECO:0000256" key="7">
    <source>
        <dbReference type="ARBA" id="ARBA00022833"/>
    </source>
</evidence>
<dbReference type="AlphaFoldDB" id="A9NWK1"/>
<keyword evidence="5 8" id="KW-0863">Zinc-finger</keyword>
<organism evidence="11">
    <name type="scientific">Picea sitchensis</name>
    <name type="common">Sitka spruce</name>
    <name type="synonym">Pinus sitchensis</name>
    <dbReference type="NCBI Taxonomy" id="3332"/>
    <lineage>
        <taxon>Eukaryota</taxon>
        <taxon>Viridiplantae</taxon>
        <taxon>Streptophyta</taxon>
        <taxon>Embryophyta</taxon>
        <taxon>Tracheophyta</taxon>
        <taxon>Spermatophyta</taxon>
        <taxon>Pinopsida</taxon>
        <taxon>Pinidae</taxon>
        <taxon>Conifers I</taxon>
        <taxon>Pinales</taxon>
        <taxon>Pinaceae</taxon>
        <taxon>Picea</taxon>
    </lineage>
</organism>
<evidence type="ECO:0000259" key="10">
    <source>
        <dbReference type="PROSITE" id="PS50089"/>
    </source>
</evidence>
<dbReference type="InterPro" id="IPR001841">
    <property type="entry name" value="Znf_RING"/>
</dbReference>
<feature type="compositionally biased region" description="Low complexity" evidence="9">
    <location>
        <begin position="355"/>
        <end position="367"/>
    </location>
</feature>
<evidence type="ECO:0000256" key="9">
    <source>
        <dbReference type="SAM" id="MobiDB-lite"/>
    </source>
</evidence>
<evidence type="ECO:0000313" key="11">
    <source>
        <dbReference type="EMBL" id="ABK25012.1"/>
    </source>
</evidence>
<dbReference type="GO" id="GO:0061630">
    <property type="term" value="F:ubiquitin protein ligase activity"/>
    <property type="evidence" value="ECO:0007669"/>
    <property type="project" value="UniProtKB-EC"/>
</dbReference>
<comment type="catalytic activity">
    <reaction evidence="1">
        <text>S-ubiquitinyl-[E2 ubiquitin-conjugating enzyme]-L-cysteine + [acceptor protein]-L-lysine = [E2 ubiquitin-conjugating enzyme]-L-cysteine + N(6)-ubiquitinyl-[acceptor protein]-L-lysine.</text>
        <dbReference type="EC" id="2.3.2.27"/>
    </reaction>
</comment>
<proteinExistence type="evidence at transcript level"/>
<keyword evidence="3" id="KW-0808">Transferase</keyword>
<dbReference type="PANTHER" id="PTHR15710">
    <property type="entry name" value="E3 UBIQUITIN-PROTEIN LIGASE PRAJA"/>
    <property type="match status" value="1"/>
</dbReference>
<dbReference type="InterPro" id="IPR010543">
    <property type="entry name" value="DUF1117"/>
</dbReference>
<name>A9NWK1_PICSI</name>
<dbReference type="EMBL" id="EF085716">
    <property type="protein sequence ID" value="ABK25012.1"/>
    <property type="molecule type" value="mRNA"/>
</dbReference>
<dbReference type="InterPro" id="IPR013083">
    <property type="entry name" value="Znf_RING/FYVE/PHD"/>
</dbReference>
<dbReference type="FunFam" id="3.30.40.10:FF:000022">
    <property type="entry name" value="E3 ubiquitin-protein ligase RING1-like"/>
    <property type="match status" value="1"/>
</dbReference>
<evidence type="ECO:0000256" key="4">
    <source>
        <dbReference type="ARBA" id="ARBA00022723"/>
    </source>
</evidence>
<evidence type="ECO:0000256" key="3">
    <source>
        <dbReference type="ARBA" id="ARBA00022679"/>
    </source>
</evidence>
<dbReference type="SUPFAM" id="SSF57850">
    <property type="entry name" value="RING/U-box"/>
    <property type="match status" value="1"/>
</dbReference>
<evidence type="ECO:0000256" key="6">
    <source>
        <dbReference type="ARBA" id="ARBA00022786"/>
    </source>
</evidence>
<dbReference type="CDD" id="cd16667">
    <property type="entry name" value="RING-H2_RNF126-like"/>
    <property type="match status" value="1"/>
</dbReference>
<feature type="region of interest" description="Disordered" evidence="9">
    <location>
        <begin position="308"/>
        <end position="377"/>
    </location>
</feature>
<accession>A9NWK1</accession>
<dbReference type="Pfam" id="PF13639">
    <property type="entry name" value="zf-RING_2"/>
    <property type="match status" value="1"/>
</dbReference>
<sequence>MPTRYWCHQCRRSVRLERGRMECPHCDGEFVEEMGGGFEERFRPPRWMAMGGGGDESFAAFYENFDMEAGMGMRFDRGMMPPRAPRRRRPEHHHHHHMQMVEAVHALMSHLHRSRDAESSRGRIQQFRERIPQPLMPSSDHMLLLRGPVDGGVELFIPRNRRYTLDEVMEQLTQQFPDGGRCGPPPASRSAVDAMPTVRIAEKHLCIESHCAVCTDEFEIGGEAREMPCKHIYHADCILPWLAQHNSCPVCRHEMPTDDENYDRQSARSPTEQEPSTSQSQEPSASQSHVGLTIWGLPGGGYAVGRFSTPPVGRSSSSSSVIFNRGLGGSDPSSNTSGESQGRRNPFSFLWPFRSSNSSQESSSTSTNDHHSRRWFG</sequence>
<dbReference type="GO" id="GO:0016567">
    <property type="term" value="P:protein ubiquitination"/>
    <property type="evidence" value="ECO:0007669"/>
    <property type="project" value="TreeGrafter"/>
</dbReference>
<feature type="compositionally biased region" description="Low complexity" evidence="9">
    <location>
        <begin position="269"/>
        <end position="288"/>
    </location>
</feature>
<dbReference type="SMART" id="SM00184">
    <property type="entry name" value="RING"/>
    <property type="match status" value="1"/>
</dbReference>
<feature type="domain" description="RING-type" evidence="10">
    <location>
        <begin position="211"/>
        <end position="252"/>
    </location>
</feature>
<reference evidence="11" key="1">
    <citation type="journal article" date="2008" name="BMC Genomics">
        <title>A conifer genomics resource of 200,000 spruce (Picea spp.) ESTs and 6,464 high-quality, sequence-finished full-length cDNAs for Sitka spruce (Picea sitchensis).</title>
        <authorList>
            <person name="Ralph S.G."/>
            <person name="Chun H.J."/>
            <person name="Kolosova N."/>
            <person name="Cooper D."/>
            <person name="Oddy C."/>
            <person name="Ritland C.E."/>
            <person name="Kirkpatrick R."/>
            <person name="Moore R."/>
            <person name="Barber S."/>
            <person name="Holt R.A."/>
            <person name="Jones S.J."/>
            <person name="Marra M.A."/>
            <person name="Douglas C.J."/>
            <person name="Ritland K."/>
            <person name="Bohlmann J."/>
        </authorList>
    </citation>
    <scope>NUCLEOTIDE SEQUENCE</scope>
    <source>
        <tissue evidence="11">Green portion of the leader tissue</tissue>
    </source>
</reference>
<dbReference type="EC" id="2.3.2.27" evidence="2"/>
<dbReference type="GO" id="GO:0005737">
    <property type="term" value="C:cytoplasm"/>
    <property type="evidence" value="ECO:0007669"/>
    <property type="project" value="TreeGrafter"/>
</dbReference>
<dbReference type="GO" id="GO:0008270">
    <property type="term" value="F:zinc ion binding"/>
    <property type="evidence" value="ECO:0007669"/>
    <property type="project" value="UniProtKB-KW"/>
</dbReference>
<keyword evidence="4" id="KW-0479">Metal-binding</keyword>
<evidence type="ECO:0000256" key="2">
    <source>
        <dbReference type="ARBA" id="ARBA00012483"/>
    </source>
</evidence>
<dbReference type="PROSITE" id="PS50089">
    <property type="entry name" value="ZF_RING_2"/>
    <property type="match status" value="1"/>
</dbReference>
<evidence type="ECO:0000256" key="1">
    <source>
        <dbReference type="ARBA" id="ARBA00000900"/>
    </source>
</evidence>
<dbReference type="PANTHER" id="PTHR15710:SF217">
    <property type="entry name" value="E3 UBIQUITIN-PROTEIN LIGASE RDUF2"/>
    <property type="match status" value="1"/>
</dbReference>
<evidence type="ECO:0000256" key="5">
    <source>
        <dbReference type="ARBA" id="ARBA00022771"/>
    </source>
</evidence>
<protein>
    <recommendedName>
        <fullName evidence="2">RING-type E3 ubiquitin transferase</fullName>
        <ecNumber evidence="2">2.3.2.27</ecNumber>
    </recommendedName>
</protein>
<keyword evidence="7" id="KW-0862">Zinc</keyword>
<dbReference type="Pfam" id="PF06547">
    <property type="entry name" value="DUF1117"/>
    <property type="match status" value="1"/>
</dbReference>
<keyword evidence="6" id="KW-0833">Ubl conjugation pathway</keyword>